<dbReference type="EMBL" id="JAOPGA020000597">
    <property type="protein sequence ID" value="KAL0479750.1"/>
    <property type="molecule type" value="Genomic_DNA"/>
</dbReference>
<proteinExistence type="predicted"/>
<name>A0AAW2YRD7_9EUKA</name>
<gene>
    <name evidence="1" type="ORF">AKO1_007540</name>
</gene>
<reference evidence="1 2" key="1">
    <citation type="submission" date="2024-03" db="EMBL/GenBank/DDBJ databases">
        <title>The Acrasis kona genome and developmental transcriptomes reveal deep origins of eukaryotic multicellular pathways.</title>
        <authorList>
            <person name="Sheikh S."/>
            <person name="Fu C.-J."/>
            <person name="Brown M.W."/>
            <person name="Baldauf S.L."/>
        </authorList>
    </citation>
    <scope>NUCLEOTIDE SEQUENCE [LARGE SCALE GENOMIC DNA]</scope>
    <source>
        <strain evidence="1 2">ATCC MYA-3509</strain>
    </source>
</reference>
<dbReference type="AlphaFoldDB" id="A0AAW2YRD7"/>
<organism evidence="1 2">
    <name type="scientific">Acrasis kona</name>
    <dbReference type="NCBI Taxonomy" id="1008807"/>
    <lineage>
        <taxon>Eukaryota</taxon>
        <taxon>Discoba</taxon>
        <taxon>Heterolobosea</taxon>
        <taxon>Tetramitia</taxon>
        <taxon>Eutetramitia</taxon>
        <taxon>Acrasidae</taxon>
        <taxon>Acrasis</taxon>
    </lineage>
</organism>
<sequence>MDGRTYLLERLTSVYPLNEYEEFTNQVLQHMNGGVRAEIPESAERLMFMEFFLDKIEGLQSEQSIIIFILLEYCDPSKDVVKCVVDLTHVWELVMINGVYVSRFLELFLDAIETNCRRLFSNEYVATTTMDASYLLSHHVFIRICSLMPYFTDDTINMIYPSTLFRMGCSMLTTEFIKIPFEVVLESLLCSLERLIAMNINPGLSIMFDLNNFLMDNKVRLNPVVGRRFCQLLRTESKALYLFDSII</sequence>
<keyword evidence="2" id="KW-1185">Reference proteome</keyword>
<dbReference type="Proteomes" id="UP001431209">
    <property type="component" value="Unassembled WGS sequence"/>
</dbReference>
<evidence type="ECO:0000313" key="2">
    <source>
        <dbReference type="Proteomes" id="UP001431209"/>
    </source>
</evidence>
<accession>A0AAW2YRD7</accession>
<comment type="caution">
    <text evidence="1">The sequence shown here is derived from an EMBL/GenBank/DDBJ whole genome shotgun (WGS) entry which is preliminary data.</text>
</comment>
<evidence type="ECO:0000313" key="1">
    <source>
        <dbReference type="EMBL" id="KAL0479750.1"/>
    </source>
</evidence>
<protein>
    <submittedName>
        <fullName evidence="1">Uncharacterized protein</fullName>
    </submittedName>
</protein>